<reference evidence="1" key="1">
    <citation type="journal article" date="2020" name="Cell">
        <title>Large-Scale Comparative Analyses of Tick Genomes Elucidate Their Genetic Diversity and Vector Capacities.</title>
        <authorList>
            <consortium name="Tick Genome and Microbiome Consortium (TIGMIC)"/>
            <person name="Jia N."/>
            <person name="Wang J."/>
            <person name="Shi W."/>
            <person name="Du L."/>
            <person name="Sun Y."/>
            <person name="Zhan W."/>
            <person name="Jiang J.F."/>
            <person name="Wang Q."/>
            <person name="Zhang B."/>
            <person name="Ji P."/>
            <person name="Bell-Sakyi L."/>
            <person name="Cui X.M."/>
            <person name="Yuan T.T."/>
            <person name="Jiang B.G."/>
            <person name="Yang W.F."/>
            <person name="Lam T.T."/>
            <person name="Chang Q.C."/>
            <person name="Ding S.J."/>
            <person name="Wang X.J."/>
            <person name="Zhu J.G."/>
            <person name="Ruan X.D."/>
            <person name="Zhao L."/>
            <person name="Wei J.T."/>
            <person name="Ye R.Z."/>
            <person name="Que T.C."/>
            <person name="Du C.H."/>
            <person name="Zhou Y.H."/>
            <person name="Cheng J.X."/>
            <person name="Dai P.F."/>
            <person name="Guo W.B."/>
            <person name="Han X.H."/>
            <person name="Huang E.J."/>
            <person name="Li L.F."/>
            <person name="Wei W."/>
            <person name="Gao Y.C."/>
            <person name="Liu J.Z."/>
            <person name="Shao H.Z."/>
            <person name="Wang X."/>
            <person name="Wang C.C."/>
            <person name="Yang T.C."/>
            <person name="Huo Q.B."/>
            <person name="Li W."/>
            <person name="Chen H.Y."/>
            <person name="Chen S.E."/>
            <person name="Zhou L.G."/>
            <person name="Ni X.B."/>
            <person name="Tian J.H."/>
            <person name="Sheng Y."/>
            <person name="Liu T."/>
            <person name="Pan Y.S."/>
            <person name="Xia L.Y."/>
            <person name="Li J."/>
            <person name="Zhao F."/>
            <person name="Cao W.C."/>
        </authorList>
    </citation>
    <scope>NUCLEOTIDE SEQUENCE</scope>
    <source>
        <strain evidence="1">Rsan-2018</strain>
    </source>
</reference>
<evidence type="ECO:0000313" key="2">
    <source>
        <dbReference type="Proteomes" id="UP000821837"/>
    </source>
</evidence>
<keyword evidence="2" id="KW-1185">Reference proteome</keyword>
<sequence>MPEAKATSQVRGKREVASTNYAVLFVSITPSDNLRHPNRQTISSKHEFLAPNEIKDVRVNPRKNVLAIDVIRQASLLALTRATDFDGIKVRAHIPLNKDMVVGVIYNVDISIHCGDLPMLIKAVSDHSNIVQVSRLSNSRCVKIVFKGDTLPSHVKSHTLRNPAEQPP</sequence>
<dbReference type="EMBL" id="JABSTV010001248">
    <property type="protein sequence ID" value="KAH7967889.1"/>
    <property type="molecule type" value="Genomic_DNA"/>
</dbReference>
<protein>
    <submittedName>
        <fullName evidence="1">Uncharacterized protein</fullName>
    </submittedName>
</protein>
<gene>
    <name evidence="1" type="ORF">HPB52_003796</name>
</gene>
<accession>A0A9D4T2M8</accession>
<evidence type="ECO:0000313" key="1">
    <source>
        <dbReference type="EMBL" id="KAH7967889.1"/>
    </source>
</evidence>
<dbReference type="AlphaFoldDB" id="A0A9D4T2M8"/>
<comment type="caution">
    <text evidence="1">The sequence shown here is derived from an EMBL/GenBank/DDBJ whole genome shotgun (WGS) entry which is preliminary data.</text>
</comment>
<reference evidence="1" key="2">
    <citation type="submission" date="2021-09" db="EMBL/GenBank/DDBJ databases">
        <authorList>
            <person name="Jia N."/>
            <person name="Wang J."/>
            <person name="Shi W."/>
            <person name="Du L."/>
            <person name="Sun Y."/>
            <person name="Zhan W."/>
            <person name="Jiang J."/>
            <person name="Wang Q."/>
            <person name="Zhang B."/>
            <person name="Ji P."/>
            <person name="Sakyi L.B."/>
            <person name="Cui X."/>
            <person name="Yuan T."/>
            <person name="Jiang B."/>
            <person name="Yang W."/>
            <person name="Lam T.T.-Y."/>
            <person name="Chang Q."/>
            <person name="Ding S."/>
            <person name="Wang X."/>
            <person name="Zhu J."/>
            <person name="Ruan X."/>
            <person name="Zhao L."/>
            <person name="Wei J."/>
            <person name="Que T."/>
            <person name="Du C."/>
            <person name="Cheng J."/>
            <person name="Dai P."/>
            <person name="Han X."/>
            <person name="Huang E."/>
            <person name="Gao Y."/>
            <person name="Liu J."/>
            <person name="Shao H."/>
            <person name="Ye R."/>
            <person name="Li L."/>
            <person name="Wei W."/>
            <person name="Wang X."/>
            <person name="Wang C."/>
            <person name="Huo Q."/>
            <person name="Li W."/>
            <person name="Guo W."/>
            <person name="Chen H."/>
            <person name="Chen S."/>
            <person name="Zhou L."/>
            <person name="Zhou L."/>
            <person name="Ni X."/>
            <person name="Tian J."/>
            <person name="Zhou Y."/>
            <person name="Sheng Y."/>
            <person name="Liu T."/>
            <person name="Pan Y."/>
            <person name="Xia L."/>
            <person name="Li J."/>
            <person name="Zhao F."/>
            <person name="Cao W."/>
        </authorList>
    </citation>
    <scope>NUCLEOTIDE SEQUENCE</scope>
    <source>
        <strain evidence="1">Rsan-2018</strain>
        <tissue evidence="1">Larvae</tissue>
    </source>
</reference>
<dbReference type="VEuPathDB" id="VectorBase:RSAN_055139"/>
<name>A0A9D4T2M8_RHISA</name>
<organism evidence="1 2">
    <name type="scientific">Rhipicephalus sanguineus</name>
    <name type="common">Brown dog tick</name>
    <name type="synonym">Ixodes sanguineus</name>
    <dbReference type="NCBI Taxonomy" id="34632"/>
    <lineage>
        <taxon>Eukaryota</taxon>
        <taxon>Metazoa</taxon>
        <taxon>Ecdysozoa</taxon>
        <taxon>Arthropoda</taxon>
        <taxon>Chelicerata</taxon>
        <taxon>Arachnida</taxon>
        <taxon>Acari</taxon>
        <taxon>Parasitiformes</taxon>
        <taxon>Ixodida</taxon>
        <taxon>Ixodoidea</taxon>
        <taxon>Ixodidae</taxon>
        <taxon>Rhipicephalinae</taxon>
        <taxon>Rhipicephalus</taxon>
        <taxon>Rhipicephalus</taxon>
    </lineage>
</organism>
<proteinExistence type="predicted"/>
<dbReference type="Proteomes" id="UP000821837">
    <property type="component" value="Unassembled WGS sequence"/>
</dbReference>